<keyword evidence="8 9" id="KW-0560">Oxidoreductase</keyword>
<sequence length="312" mass="32919">MVDLNVNIGSLALANPVMPASGTFAEGTAQVFDLNCLGAIVTKTITHDIREGVPPPRLAEFRDATLFSIGIPSKGSDYYINETVPFYRRYSPPLVASISANSIEEFGELAAKISVPGVKAIEANVSCPNLKKDGRAFGMDPEATYQVVKAMKAATSVPIWPKMTPNAGNVVEVARAAEEAGADALVVSNAILAMAIDVETFRPRLANVMGGLTGSATRPIMLRIAYQCVQAVSIPVIGCGGIGSASDALEFLLAGCSAVQVGTANFVSPTTMPRLIDDLMKYCERHGITRIADIIGAVRMHEPIQLQKAAAL</sequence>
<keyword evidence="4 9" id="KW-0963">Cytoplasm</keyword>
<dbReference type="CDD" id="cd04740">
    <property type="entry name" value="DHOD_1B_like"/>
    <property type="match status" value="1"/>
</dbReference>
<evidence type="ECO:0000256" key="7">
    <source>
        <dbReference type="ARBA" id="ARBA00022975"/>
    </source>
</evidence>
<evidence type="ECO:0000256" key="5">
    <source>
        <dbReference type="ARBA" id="ARBA00022630"/>
    </source>
</evidence>
<comment type="function">
    <text evidence="9">Catalyzes the conversion of dihydroorotate to orotate.</text>
</comment>
<evidence type="ECO:0000256" key="8">
    <source>
        <dbReference type="ARBA" id="ARBA00023002"/>
    </source>
</evidence>
<keyword evidence="6 9" id="KW-0288">FMN</keyword>
<dbReference type="GO" id="GO:0004152">
    <property type="term" value="F:dihydroorotate dehydrogenase activity"/>
    <property type="evidence" value="ECO:0007669"/>
    <property type="project" value="UniProtKB-UniRule"/>
</dbReference>
<evidence type="ECO:0000256" key="9">
    <source>
        <dbReference type="HAMAP-Rule" id="MF_00224"/>
    </source>
</evidence>
<dbReference type="OrthoDB" id="9794954at2"/>
<organism evidence="11 12">
    <name type="scientific">Caballeronia mineralivorans PML1(12)</name>
    <dbReference type="NCBI Taxonomy" id="908627"/>
    <lineage>
        <taxon>Bacteria</taxon>
        <taxon>Pseudomonadati</taxon>
        <taxon>Pseudomonadota</taxon>
        <taxon>Betaproteobacteria</taxon>
        <taxon>Burkholderiales</taxon>
        <taxon>Burkholderiaceae</taxon>
        <taxon>Caballeronia</taxon>
    </lineage>
</organism>
<evidence type="ECO:0000256" key="4">
    <source>
        <dbReference type="ARBA" id="ARBA00022490"/>
    </source>
</evidence>
<evidence type="ECO:0000256" key="1">
    <source>
        <dbReference type="ARBA" id="ARBA00004496"/>
    </source>
</evidence>
<gene>
    <name evidence="9" type="primary">pyrD</name>
    <name evidence="11" type="ORF">EOS_05900</name>
</gene>
<feature type="binding site" evidence="9">
    <location>
        <position position="162"/>
    </location>
    <ligand>
        <name>FMN</name>
        <dbReference type="ChEBI" id="CHEBI:58210"/>
    </ligand>
</feature>
<comment type="caution">
    <text evidence="9">Lacks conserved residue(s) required for the propagation of feature annotation.</text>
</comment>
<comment type="pathway">
    <text evidence="2 9">Pyrimidine metabolism; UMP biosynthesis via de novo pathway.</text>
</comment>
<reference evidence="11 12" key="1">
    <citation type="journal article" date="2015" name="Genome Announc.">
        <title>Draft Genome Sequence of Burkholderia sp. Strain PML1(12), an Ectomycorrhizosphere-Inhabiting Bacterium with Effective Mineral-Weathering Ability.</title>
        <authorList>
            <person name="Uroz S."/>
            <person name="Oger P."/>
        </authorList>
    </citation>
    <scope>NUCLEOTIDE SEQUENCE [LARGE SCALE GENOMIC DNA]</scope>
    <source>
        <strain evidence="12">PML1(12)</strain>
    </source>
</reference>
<feature type="binding site" evidence="9">
    <location>
        <position position="214"/>
    </location>
    <ligand>
        <name>FMN</name>
        <dbReference type="ChEBI" id="CHEBI:58210"/>
    </ligand>
</feature>
<dbReference type="UniPathway" id="UPA00070"/>
<dbReference type="RefSeq" id="WP_047845677.1">
    <property type="nucleotide sequence ID" value="NZ_AEJF01000052.1"/>
</dbReference>
<dbReference type="InterPro" id="IPR033888">
    <property type="entry name" value="DHOD_1B"/>
</dbReference>
<keyword evidence="12" id="KW-1185">Reference proteome</keyword>
<evidence type="ECO:0000256" key="3">
    <source>
        <dbReference type="ARBA" id="ARBA00008008"/>
    </source>
</evidence>
<dbReference type="Pfam" id="PF01180">
    <property type="entry name" value="DHO_dh"/>
    <property type="match status" value="1"/>
</dbReference>
<dbReference type="SUPFAM" id="SSF51395">
    <property type="entry name" value="FMN-linked oxidoreductases"/>
    <property type="match status" value="1"/>
</dbReference>
<dbReference type="HAMAP" id="MF_00224">
    <property type="entry name" value="DHO_dh_type1"/>
    <property type="match status" value="1"/>
</dbReference>
<dbReference type="NCBIfam" id="TIGR01037">
    <property type="entry name" value="pyrD_sub1_fam"/>
    <property type="match status" value="1"/>
</dbReference>
<feature type="binding site" evidence="9">
    <location>
        <begin position="43"/>
        <end position="44"/>
    </location>
    <ligand>
        <name>FMN</name>
        <dbReference type="ChEBI" id="CHEBI:58210"/>
    </ligand>
</feature>
<dbReference type="PANTHER" id="PTHR48109">
    <property type="entry name" value="DIHYDROOROTATE DEHYDROGENASE (QUINONE), MITOCHONDRIAL-RELATED"/>
    <property type="match status" value="1"/>
</dbReference>
<dbReference type="NCBIfam" id="NF005574">
    <property type="entry name" value="PRK07259.1"/>
    <property type="match status" value="1"/>
</dbReference>
<dbReference type="AlphaFoldDB" id="A0A0J1G4P2"/>
<dbReference type="GO" id="GO:0006207">
    <property type="term" value="P:'de novo' pyrimidine nucleobase biosynthetic process"/>
    <property type="evidence" value="ECO:0007669"/>
    <property type="project" value="TreeGrafter"/>
</dbReference>
<comment type="caution">
    <text evidence="11">The sequence shown here is derived from an EMBL/GenBank/DDBJ whole genome shotgun (WGS) entry which is preliminary data.</text>
</comment>
<comment type="catalytic activity">
    <reaction evidence="9">
        <text>(S)-dihydroorotate + A = orotate + AH2</text>
        <dbReference type="Rhea" id="RHEA:18073"/>
        <dbReference type="ChEBI" id="CHEBI:13193"/>
        <dbReference type="ChEBI" id="CHEBI:17499"/>
        <dbReference type="ChEBI" id="CHEBI:30839"/>
        <dbReference type="ChEBI" id="CHEBI:30864"/>
    </reaction>
</comment>
<accession>A0A0J1G4P2</accession>
<dbReference type="Gene3D" id="3.20.20.70">
    <property type="entry name" value="Aldolase class I"/>
    <property type="match status" value="1"/>
</dbReference>
<comment type="similarity">
    <text evidence="3 9">Belongs to the dihydroorotate dehydrogenase family. Type 1 subfamily.</text>
</comment>
<dbReference type="EC" id="1.3.-.-" evidence="9"/>
<dbReference type="InterPro" id="IPR024920">
    <property type="entry name" value="Dihydroorotate_DH_1"/>
</dbReference>
<dbReference type="InterPro" id="IPR012135">
    <property type="entry name" value="Dihydroorotate_DH_1_2"/>
</dbReference>
<feature type="binding site" evidence="9">
    <location>
        <position position="124"/>
    </location>
    <ligand>
        <name>substrate</name>
    </ligand>
</feature>
<keyword evidence="7 9" id="KW-0665">Pyrimidine biosynthesis</keyword>
<dbReference type="InterPro" id="IPR005720">
    <property type="entry name" value="Dihydroorotate_DH_cat"/>
</dbReference>
<dbReference type="InterPro" id="IPR013785">
    <property type="entry name" value="Aldolase_TIM"/>
</dbReference>
<keyword evidence="5 9" id="KW-0285">Flavoprotein</keyword>
<comment type="subcellular location">
    <subcellularLocation>
        <location evidence="1 9">Cytoplasm</location>
    </subcellularLocation>
</comment>
<dbReference type="PIRSF" id="PIRSF000164">
    <property type="entry name" value="DHO_oxidase"/>
    <property type="match status" value="1"/>
</dbReference>
<feature type="binding site" evidence="9">
    <location>
        <begin position="262"/>
        <end position="263"/>
    </location>
    <ligand>
        <name>FMN</name>
        <dbReference type="ChEBI" id="CHEBI:58210"/>
    </ligand>
</feature>
<protein>
    <recommendedName>
        <fullName evidence="9">Dihydroorotate dehydrogenase</fullName>
        <shortName evidence="9">DHOD</shortName>
        <shortName evidence="9">DHODase</shortName>
        <shortName evidence="9">DHOdehase</shortName>
        <ecNumber evidence="9">1.3.-.-</ecNumber>
    </recommendedName>
</protein>
<comment type="cofactor">
    <cofactor evidence="9">
        <name>FMN</name>
        <dbReference type="ChEBI" id="CHEBI:58210"/>
    </cofactor>
    <text evidence="9">Binds 1 FMN per subunit.</text>
</comment>
<evidence type="ECO:0000256" key="6">
    <source>
        <dbReference type="ARBA" id="ARBA00022643"/>
    </source>
</evidence>
<evidence type="ECO:0000313" key="12">
    <source>
        <dbReference type="Proteomes" id="UP000035963"/>
    </source>
</evidence>
<dbReference type="GO" id="GO:0005737">
    <property type="term" value="C:cytoplasm"/>
    <property type="evidence" value="ECO:0007669"/>
    <property type="project" value="UniProtKB-SubCell"/>
</dbReference>
<dbReference type="InterPro" id="IPR049622">
    <property type="entry name" value="Dihydroorotate_DH_I"/>
</dbReference>
<evidence type="ECO:0000259" key="10">
    <source>
        <dbReference type="Pfam" id="PF01180"/>
    </source>
</evidence>
<feature type="binding site" evidence="9">
    <location>
        <position position="21"/>
    </location>
    <ligand>
        <name>FMN</name>
        <dbReference type="ChEBI" id="CHEBI:58210"/>
    </ligand>
</feature>
<dbReference type="Proteomes" id="UP000035963">
    <property type="component" value="Unassembled WGS sequence"/>
</dbReference>
<name>A0A0J1G4P2_9BURK</name>
<dbReference type="PATRIC" id="fig|908627.4.peg.1307"/>
<dbReference type="PANTHER" id="PTHR48109:SF1">
    <property type="entry name" value="DIHYDROOROTATE DEHYDROGENASE (FUMARATE)"/>
    <property type="match status" value="1"/>
</dbReference>
<feature type="binding site" evidence="9">
    <location>
        <position position="124"/>
    </location>
    <ligand>
        <name>FMN</name>
        <dbReference type="ChEBI" id="CHEBI:58210"/>
    </ligand>
</feature>
<dbReference type="EMBL" id="AEJF01000052">
    <property type="protein sequence ID" value="KLU27143.1"/>
    <property type="molecule type" value="Genomic_DNA"/>
</dbReference>
<proteinExistence type="inferred from homology"/>
<feature type="binding site" evidence="9">
    <location>
        <begin position="240"/>
        <end position="241"/>
    </location>
    <ligand>
        <name>FMN</name>
        <dbReference type="ChEBI" id="CHEBI:58210"/>
    </ligand>
</feature>
<dbReference type="InterPro" id="IPR050074">
    <property type="entry name" value="DHO_dehydrogenase"/>
</dbReference>
<feature type="domain" description="Dihydroorotate dehydrogenase catalytic" evidence="10">
    <location>
        <begin position="4"/>
        <end position="280"/>
    </location>
</feature>
<evidence type="ECO:0000256" key="2">
    <source>
        <dbReference type="ARBA" id="ARBA00004725"/>
    </source>
</evidence>
<feature type="active site" description="Nucleophile" evidence="9">
    <location>
        <position position="127"/>
    </location>
</feature>
<dbReference type="GO" id="GO:0044205">
    <property type="term" value="P:'de novo' UMP biosynthetic process"/>
    <property type="evidence" value="ECO:0007669"/>
    <property type="project" value="UniProtKB-UniRule"/>
</dbReference>
<evidence type="ECO:0000313" key="11">
    <source>
        <dbReference type="EMBL" id="KLU27143.1"/>
    </source>
</evidence>
<feature type="binding site" evidence="9">
    <location>
        <position position="43"/>
    </location>
    <ligand>
        <name>substrate</name>
    </ligand>
</feature>